<protein>
    <submittedName>
        <fullName evidence="2">Uncharacterized protein</fullName>
    </submittedName>
</protein>
<keyword evidence="3" id="KW-1185">Reference proteome</keyword>
<evidence type="ECO:0000256" key="1">
    <source>
        <dbReference type="SAM" id="MobiDB-lite"/>
    </source>
</evidence>
<evidence type="ECO:0000313" key="3">
    <source>
        <dbReference type="Proteomes" id="UP000317318"/>
    </source>
</evidence>
<dbReference type="KEGG" id="svp:Pan189_00440"/>
<proteinExistence type="predicted"/>
<sequence>MLFAVLHRGVSRNARLGRRLSRVGGGDSTPPPALRHCQKRKRKLISEILKAQKENEPVGCGVQPAHLGEN</sequence>
<evidence type="ECO:0000313" key="2">
    <source>
        <dbReference type="EMBL" id="QDT35691.1"/>
    </source>
</evidence>
<feature type="region of interest" description="Disordered" evidence="1">
    <location>
        <begin position="17"/>
        <end position="38"/>
    </location>
</feature>
<organism evidence="2 3">
    <name type="scientific">Stratiformator vulcanicus</name>
    <dbReference type="NCBI Taxonomy" id="2527980"/>
    <lineage>
        <taxon>Bacteria</taxon>
        <taxon>Pseudomonadati</taxon>
        <taxon>Planctomycetota</taxon>
        <taxon>Planctomycetia</taxon>
        <taxon>Planctomycetales</taxon>
        <taxon>Planctomycetaceae</taxon>
        <taxon>Stratiformator</taxon>
    </lineage>
</organism>
<dbReference type="EMBL" id="CP036268">
    <property type="protein sequence ID" value="QDT35691.1"/>
    <property type="molecule type" value="Genomic_DNA"/>
</dbReference>
<dbReference type="Proteomes" id="UP000317318">
    <property type="component" value="Chromosome"/>
</dbReference>
<name>A0A517QVP3_9PLAN</name>
<reference evidence="2 3" key="1">
    <citation type="submission" date="2019-02" db="EMBL/GenBank/DDBJ databases">
        <title>Deep-cultivation of Planctomycetes and their phenomic and genomic characterization uncovers novel biology.</title>
        <authorList>
            <person name="Wiegand S."/>
            <person name="Jogler M."/>
            <person name="Boedeker C."/>
            <person name="Pinto D."/>
            <person name="Vollmers J."/>
            <person name="Rivas-Marin E."/>
            <person name="Kohn T."/>
            <person name="Peeters S.H."/>
            <person name="Heuer A."/>
            <person name="Rast P."/>
            <person name="Oberbeckmann S."/>
            <person name="Bunk B."/>
            <person name="Jeske O."/>
            <person name="Meyerdierks A."/>
            <person name="Storesund J.E."/>
            <person name="Kallscheuer N."/>
            <person name="Luecker S."/>
            <person name="Lage O.M."/>
            <person name="Pohl T."/>
            <person name="Merkel B.J."/>
            <person name="Hornburger P."/>
            <person name="Mueller R.-W."/>
            <person name="Bruemmer F."/>
            <person name="Labrenz M."/>
            <person name="Spormann A.M."/>
            <person name="Op den Camp H."/>
            <person name="Overmann J."/>
            <person name="Amann R."/>
            <person name="Jetten M.S.M."/>
            <person name="Mascher T."/>
            <person name="Medema M.H."/>
            <person name="Devos D.P."/>
            <person name="Kaster A.-K."/>
            <person name="Ovreas L."/>
            <person name="Rohde M."/>
            <person name="Galperin M.Y."/>
            <person name="Jogler C."/>
        </authorList>
    </citation>
    <scope>NUCLEOTIDE SEQUENCE [LARGE SCALE GENOMIC DNA]</scope>
    <source>
        <strain evidence="2 3">Pan189</strain>
    </source>
</reference>
<accession>A0A517QVP3</accession>
<dbReference type="AlphaFoldDB" id="A0A517QVP3"/>
<gene>
    <name evidence="2" type="ORF">Pan189_00440</name>
</gene>